<sequence>MLSPLGRRRLQRAGERDRKRGGADTRDREKTEEDKPGEQRKEKPKAEKQRKQKGEGKASHAWLSRPPPPPRTHNVGTKPGPAELQEAQGSQSRRSGPAGRLPGLPATQISGPRSLHPPRAWPLTCPSRLLRRPRPEELQSERQQAEPGGACAPWHGGGDPSRSVLTHPRPCQPPARRRRRLVWNPRLAPRLPTRLSQPSAETLRPQPRGAPLGDGGGEAPARRGLEGGAGEELAGLGGAGLAQ</sequence>
<accession>A0ABQ9W5V3</accession>
<proteinExistence type="predicted"/>
<feature type="region of interest" description="Disordered" evidence="1">
    <location>
        <begin position="1"/>
        <end position="243"/>
    </location>
</feature>
<reference evidence="2 3" key="1">
    <citation type="submission" date="2023-05" db="EMBL/GenBank/DDBJ databases">
        <title>B98-5 Cell Line De Novo Hybrid Assembly: An Optical Mapping Approach.</title>
        <authorList>
            <person name="Kananen K."/>
            <person name="Auerbach J.A."/>
            <person name="Kautto E."/>
            <person name="Blachly J.S."/>
        </authorList>
    </citation>
    <scope>NUCLEOTIDE SEQUENCE [LARGE SCALE GENOMIC DNA]</scope>
    <source>
        <strain evidence="2">B95-8</strain>
        <tissue evidence="2">Cell line</tissue>
    </source>
</reference>
<comment type="caution">
    <text evidence="2">The sequence shown here is derived from an EMBL/GenBank/DDBJ whole genome shotgun (WGS) entry which is preliminary data.</text>
</comment>
<keyword evidence="3" id="KW-1185">Reference proteome</keyword>
<feature type="compositionally biased region" description="Basic and acidic residues" evidence="1">
    <location>
        <begin position="12"/>
        <end position="58"/>
    </location>
</feature>
<feature type="compositionally biased region" description="Basic residues" evidence="1">
    <location>
        <begin position="1"/>
        <end position="11"/>
    </location>
</feature>
<feature type="compositionally biased region" description="Gly residues" evidence="1">
    <location>
        <begin position="226"/>
        <end position="243"/>
    </location>
</feature>
<dbReference type="EMBL" id="JASSZA010000002">
    <property type="protein sequence ID" value="KAK2117017.1"/>
    <property type="molecule type" value="Genomic_DNA"/>
</dbReference>
<name>A0ABQ9W5V3_SAGOE</name>
<feature type="compositionally biased region" description="Basic and acidic residues" evidence="1">
    <location>
        <begin position="133"/>
        <end position="144"/>
    </location>
</feature>
<evidence type="ECO:0000256" key="1">
    <source>
        <dbReference type="SAM" id="MobiDB-lite"/>
    </source>
</evidence>
<protein>
    <submittedName>
        <fullName evidence="2">Uncharacterized protein</fullName>
    </submittedName>
</protein>
<evidence type="ECO:0000313" key="3">
    <source>
        <dbReference type="Proteomes" id="UP001266305"/>
    </source>
</evidence>
<gene>
    <name evidence="2" type="ORF">P7K49_003903</name>
</gene>
<organism evidence="2 3">
    <name type="scientific">Saguinus oedipus</name>
    <name type="common">Cotton-top tamarin</name>
    <name type="synonym">Oedipomidas oedipus</name>
    <dbReference type="NCBI Taxonomy" id="9490"/>
    <lineage>
        <taxon>Eukaryota</taxon>
        <taxon>Metazoa</taxon>
        <taxon>Chordata</taxon>
        <taxon>Craniata</taxon>
        <taxon>Vertebrata</taxon>
        <taxon>Euteleostomi</taxon>
        <taxon>Mammalia</taxon>
        <taxon>Eutheria</taxon>
        <taxon>Euarchontoglires</taxon>
        <taxon>Primates</taxon>
        <taxon>Haplorrhini</taxon>
        <taxon>Platyrrhini</taxon>
        <taxon>Cebidae</taxon>
        <taxon>Callitrichinae</taxon>
        <taxon>Saguinus</taxon>
    </lineage>
</organism>
<dbReference type="Proteomes" id="UP001266305">
    <property type="component" value="Unassembled WGS sequence"/>
</dbReference>
<evidence type="ECO:0000313" key="2">
    <source>
        <dbReference type="EMBL" id="KAK2117017.1"/>
    </source>
</evidence>
<feature type="non-terminal residue" evidence="2">
    <location>
        <position position="243"/>
    </location>
</feature>